<evidence type="ECO:0000313" key="2">
    <source>
        <dbReference type="Proteomes" id="UP001428341"/>
    </source>
</evidence>
<gene>
    <name evidence="1" type="ORF">WN944_010319</name>
</gene>
<dbReference type="AlphaFoldDB" id="A0AAP0MRF2"/>
<organism evidence="1 2">
    <name type="scientific">Citrus x changshan-huyou</name>
    <dbReference type="NCBI Taxonomy" id="2935761"/>
    <lineage>
        <taxon>Eukaryota</taxon>
        <taxon>Viridiplantae</taxon>
        <taxon>Streptophyta</taxon>
        <taxon>Embryophyta</taxon>
        <taxon>Tracheophyta</taxon>
        <taxon>Spermatophyta</taxon>
        <taxon>Magnoliopsida</taxon>
        <taxon>eudicotyledons</taxon>
        <taxon>Gunneridae</taxon>
        <taxon>Pentapetalae</taxon>
        <taxon>rosids</taxon>
        <taxon>malvids</taxon>
        <taxon>Sapindales</taxon>
        <taxon>Rutaceae</taxon>
        <taxon>Aurantioideae</taxon>
        <taxon>Citrus</taxon>
    </lineage>
</organism>
<proteinExistence type="predicted"/>
<sequence length="463" mass="52518">MEGKSCVLESISRQLLDLVPTTCSFFKKLEDYTAYWIVRVGYTGFCNFSLHTLRDIEIIVMHVWCFPFPTLLLTANLIDSVVCGARLELFVAAHPLLSFMDNDDDKPTTGFLKFMGETHNMGIIDLEKISTIALVNRVMHMVLQRKLSFEEKFKLTLTQPWDNDCTNIRSDDDLFSVWSLYNHYGYYEIHLDLEIISKPANSSARKSLFQQPLINAATENISLENPTAINLNVPVNEAQTSDILMKLVPPDQLHTQPSPIHSNASIYEDFVNTFEKSPISHQRGTPCNSNATQQVHIEEGDNEDSNLRLCFPSDQQQQTFNLSQSLSPFSKLKEAARAANQIDFEIATEKIKSADAGAYKTLRKNNLKAYKEAAAKEREFEIGPLQRNTSQGHYNPTTTRVTNLFESHNAAVTNHPLNRQQSAMSQNFCHSVQPRNHCEASTSNVRRPESHDSWIGVQGRRIM</sequence>
<reference evidence="1 2" key="1">
    <citation type="submission" date="2024-05" db="EMBL/GenBank/DDBJ databases">
        <title>Haplotype-resolved chromosome-level genome assembly of Huyou (Citrus changshanensis).</title>
        <authorList>
            <person name="Miao C."/>
            <person name="Chen W."/>
            <person name="Wu Y."/>
            <person name="Wang L."/>
            <person name="Zhao S."/>
            <person name="Grierson D."/>
            <person name="Xu C."/>
            <person name="Chen K."/>
        </authorList>
    </citation>
    <scope>NUCLEOTIDE SEQUENCE [LARGE SCALE GENOMIC DNA]</scope>
    <source>
        <strain evidence="1">01-14</strain>
        <tissue evidence="1">Leaf</tissue>
    </source>
</reference>
<accession>A0AAP0MRF2</accession>
<comment type="caution">
    <text evidence="1">The sequence shown here is derived from an EMBL/GenBank/DDBJ whole genome shotgun (WGS) entry which is preliminary data.</text>
</comment>
<name>A0AAP0MRF2_9ROSI</name>
<evidence type="ECO:0000313" key="1">
    <source>
        <dbReference type="EMBL" id="KAK9221888.1"/>
    </source>
</evidence>
<dbReference type="EMBL" id="JBCGBO010000002">
    <property type="protein sequence ID" value="KAK9221888.1"/>
    <property type="molecule type" value="Genomic_DNA"/>
</dbReference>
<keyword evidence="2" id="KW-1185">Reference proteome</keyword>
<dbReference type="Proteomes" id="UP001428341">
    <property type="component" value="Unassembled WGS sequence"/>
</dbReference>
<protein>
    <submittedName>
        <fullName evidence="1">Uncharacterized protein</fullName>
    </submittedName>
</protein>